<proteinExistence type="predicted"/>
<dbReference type="PANTHER" id="PTHR48111">
    <property type="entry name" value="REGULATOR OF RPOS"/>
    <property type="match status" value="1"/>
</dbReference>
<feature type="modified residue" description="4-aspartylphosphate" evidence="6">
    <location>
        <position position="51"/>
    </location>
</feature>
<dbReference type="SUPFAM" id="SSF52172">
    <property type="entry name" value="CheY-like"/>
    <property type="match status" value="1"/>
</dbReference>
<dbReference type="SUPFAM" id="SSF46894">
    <property type="entry name" value="C-terminal effector domain of the bipartite response regulators"/>
    <property type="match status" value="1"/>
</dbReference>
<organism evidence="10 11">
    <name type="scientific">Labilithrix luteola</name>
    <dbReference type="NCBI Taxonomy" id="1391654"/>
    <lineage>
        <taxon>Bacteria</taxon>
        <taxon>Pseudomonadati</taxon>
        <taxon>Myxococcota</taxon>
        <taxon>Polyangia</taxon>
        <taxon>Polyangiales</taxon>
        <taxon>Labilitrichaceae</taxon>
        <taxon>Labilithrix</taxon>
    </lineage>
</organism>
<evidence type="ECO:0000256" key="6">
    <source>
        <dbReference type="PROSITE-ProRule" id="PRU00169"/>
    </source>
</evidence>
<dbReference type="AlphaFoldDB" id="A0A0K1Q7I0"/>
<dbReference type="InterPro" id="IPR039420">
    <property type="entry name" value="WalR-like"/>
</dbReference>
<keyword evidence="4 7" id="KW-0238">DNA-binding</keyword>
<dbReference type="STRING" id="1391654.AKJ09_08361"/>
<dbReference type="CDD" id="cd17624">
    <property type="entry name" value="REC_OmpR_PmrA-like"/>
    <property type="match status" value="1"/>
</dbReference>
<evidence type="ECO:0000313" key="10">
    <source>
        <dbReference type="EMBL" id="AKV01698.1"/>
    </source>
</evidence>
<dbReference type="InterPro" id="IPR001789">
    <property type="entry name" value="Sig_transdc_resp-reg_receiver"/>
</dbReference>
<dbReference type="Gene3D" id="6.10.250.690">
    <property type="match status" value="1"/>
</dbReference>
<evidence type="ECO:0000313" key="11">
    <source>
        <dbReference type="Proteomes" id="UP000064967"/>
    </source>
</evidence>
<evidence type="ECO:0000256" key="5">
    <source>
        <dbReference type="ARBA" id="ARBA00023163"/>
    </source>
</evidence>
<sequence length="224" mass="24691">MKVLVVEDDLKLERFLVKALTEEGYVVDGCRSGQDAVAQASGIAYSLIILDWMLPDLDGVSVCRQIRRSGCTVPILMLTARAEIGERVIGLDAGADDYLTKPFALDELLARVRAAIRRGGVEQRTLRVGSLAIDLMEHVVHVAGVKLDVTPREYSLLVLFTRNAGRVITRAEILSQVWQTLRDPGSNVIEVNIRNLREKLGPAAPQLETVRGSGYRLCLIEEQA</sequence>
<keyword evidence="2" id="KW-0902">Two-component regulatory system</keyword>
<name>A0A0K1Q7I0_9BACT</name>
<accession>A0A0K1Q7I0</accession>
<dbReference type="GO" id="GO:0006355">
    <property type="term" value="P:regulation of DNA-templated transcription"/>
    <property type="evidence" value="ECO:0007669"/>
    <property type="project" value="InterPro"/>
</dbReference>
<protein>
    <submittedName>
        <fullName evidence="10">DNA-binding heavy metal response regulator</fullName>
    </submittedName>
</protein>
<dbReference type="InterPro" id="IPR001867">
    <property type="entry name" value="OmpR/PhoB-type_DNA-bd"/>
</dbReference>
<evidence type="ECO:0000259" key="9">
    <source>
        <dbReference type="PROSITE" id="PS51755"/>
    </source>
</evidence>
<dbReference type="Gene3D" id="1.10.10.10">
    <property type="entry name" value="Winged helix-like DNA-binding domain superfamily/Winged helix DNA-binding domain"/>
    <property type="match status" value="1"/>
</dbReference>
<dbReference type="GO" id="GO:0032993">
    <property type="term" value="C:protein-DNA complex"/>
    <property type="evidence" value="ECO:0007669"/>
    <property type="project" value="TreeGrafter"/>
</dbReference>
<dbReference type="PANTHER" id="PTHR48111:SF1">
    <property type="entry name" value="TWO-COMPONENT RESPONSE REGULATOR ORR33"/>
    <property type="match status" value="1"/>
</dbReference>
<evidence type="ECO:0000259" key="8">
    <source>
        <dbReference type="PROSITE" id="PS50110"/>
    </source>
</evidence>
<dbReference type="Pfam" id="PF00486">
    <property type="entry name" value="Trans_reg_C"/>
    <property type="match status" value="1"/>
</dbReference>
<dbReference type="GO" id="GO:0005829">
    <property type="term" value="C:cytosol"/>
    <property type="evidence" value="ECO:0007669"/>
    <property type="project" value="TreeGrafter"/>
</dbReference>
<evidence type="ECO:0000256" key="4">
    <source>
        <dbReference type="ARBA" id="ARBA00023125"/>
    </source>
</evidence>
<keyword evidence="1 6" id="KW-0597">Phosphoprotein</keyword>
<evidence type="ECO:0000256" key="1">
    <source>
        <dbReference type="ARBA" id="ARBA00022553"/>
    </source>
</evidence>
<dbReference type="RefSeq" id="WP_146652747.1">
    <property type="nucleotide sequence ID" value="NZ_CP012333.1"/>
</dbReference>
<dbReference type="SMART" id="SM00448">
    <property type="entry name" value="REC"/>
    <property type="match status" value="1"/>
</dbReference>
<dbReference type="PROSITE" id="PS51755">
    <property type="entry name" value="OMPR_PHOB"/>
    <property type="match status" value="1"/>
</dbReference>
<evidence type="ECO:0000256" key="7">
    <source>
        <dbReference type="PROSITE-ProRule" id="PRU01091"/>
    </source>
</evidence>
<dbReference type="OrthoDB" id="9793321at2"/>
<feature type="domain" description="OmpR/PhoB-type" evidence="9">
    <location>
        <begin position="123"/>
        <end position="219"/>
    </location>
</feature>
<dbReference type="GO" id="GO:0000976">
    <property type="term" value="F:transcription cis-regulatory region binding"/>
    <property type="evidence" value="ECO:0007669"/>
    <property type="project" value="TreeGrafter"/>
</dbReference>
<keyword evidence="3" id="KW-0805">Transcription regulation</keyword>
<dbReference type="SMART" id="SM00862">
    <property type="entry name" value="Trans_reg_C"/>
    <property type="match status" value="1"/>
</dbReference>
<dbReference type="CDD" id="cd00383">
    <property type="entry name" value="trans_reg_C"/>
    <property type="match status" value="1"/>
</dbReference>
<dbReference type="Proteomes" id="UP000064967">
    <property type="component" value="Chromosome"/>
</dbReference>
<dbReference type="Pfam" id="PF00072">
    <property type="entry name" value="Response_reg"/>
    <property type="match status" value="1"/>
</dbReference>
<keyword evidence="11" id="KW-1185">Reference proteome</keyword>
<dbReference type="EMBL" id="CP012333">
    <property type="protein sequence ID" value="AKV01698.1"/>
    <property type="molecule type" value="Genomic_DNA"/>
</dbReference>
<evidence type="ECO:0000256" key="3">
    <source>
        <dbReference type="ARBA" id="ARBA00023015"/>
    </source>
</evidence>
<dbReference type="InterPro" id="IPR036388">
    <property type="entry name" value="WH-like_DNA-bd_sf"/>
</dbReference>
<feature type="DNA-binding region" description="OmpR/PhoB-type" evidence="7">
    <location>
        <begin position="123"/>
        <end position="219"/>
    </location>
</feature>
<dbReference type="InterPro" id="IPR016032">
    <property type="entry name" value="Sig_transdc_resp-reg_C-effctor"/>
</dbReference>
<dbReference type="InterPro" id="IPR011006">
    <property type="entry name" value="CheY-like_superfamily"/>
</dbReference>
<dbReference type="GO" id="GO:0000156">
    <property type="term" value="F:phosphorelay response regulator activity"/>
    <property type="evidence" value="ECO:0007669"/>
    <property type="project" value="TreeGrafter"/>
</dbReference>
<dbReference type="Gene3D" id="3.40.50.2300">
    <property type="match status" value="1"/>
</dbReference>
<dbReference type="FunFam" id="3.40.50.2300:FF:000002">
    <property type="entry name" value="DNA-binding response regulator PhoP"/>
    <property type="match status" value="1"/>
</dbReference>
<feature type="domain" description="Response regulatory" evidence="8">
    <location>
        <begin position="2"/>
        <end position="116"/>
    </location>
</feature>
<gene>
    <name evidence="10" type="ORF">AKJ09_08361</name>
</gene>
<reference evidence="10 11" key="1">
    <citation type="submission" date="2015-08" db="EMBL/GenBank/DDBJ databases">
        <authorList>
            <person name="Babu N.S."/>
            <person name="Beckwith C.J."/>
            <person name="Beseler K.G."/>
            <person name="Brison A."/>
            <person name="Carone J.V."/>
            <person name="Caskin T.P."/>
            <person name="Diamond M."/>
            <person name="Durham M.E."/>
            <person name="Foxe J.M."/>
            <person name="Go M."/>
            <person name="Henderson B.A."/>
            <person name="Jones I.B."/>
            <person name="McGettigan J.A."/>
            <person name="Micheletti S.J."/>
            <person name="Nasrallah M.E."/>
            <person name="Ortiz D."/>
            <person name="Piller C.R."/>
            <person name="Privatt S.R."/>
            <person name="Schneider S.L."/>
            <person name="Sharp S."/>
            <person name="Smith T.C."/>
            <person name="Stanton J.D."/>
            <person name="Ullery H.E."/>
            <person name="Wilson R.J."/>
            <person name="Serrano M.G."/>
            <person name="Buck G."/>
            <person name="Lee V."/>
            <person name="Wang Y."/>
            <person name="Carvalho R."/>
            <person name="Voegtly L."/>
            <person name="Shi R."/>
            <person name="Duckworth R."/>
            <person name="Johnson A."/>
            <person name="Loviza R."/>
            <person name="Walstead R."/>
            <person name="Shah Z."/>
            <person name="Kiflezghi M."/>
            <person name="Wade K."/>
            <person name="Ball S.L."/>
            <person name="Bradley K.W."/>
            <person name="Asai D.J."/>
            <person name="Bowman C.A."/>
            <person name="Russell D.A."/>
            <person name="Pope W.H."/>
            <person name="Jacobs-Sera D."/>
            <person name="Hendrix R.W."/>
            <person name="Hatfull G.F."/>
        </authorList>
    </citation>
    <scope>NUCLEOTIDE SEQUENCE [LARGE SCALE GENOMIC DNA]</scope>
    <source>
        <strain evidence="10 11">DSM 27648</strain>
    </source>
</reference>
<dbReference type="PROSITE" id="PS50110">
    <property type="entry name" value="RESPONSE_REGULATORY"/>
    <property type="match status" value="1"/>
</dbReference>
<dbReference type="KEGG" id="llu:AKJ09_08361"/>
<keyword evidence="5" id="KW-0804">Transcription</keyword>
<evidence type="ECO:0000256" key="2">
    <source>
        <dbReference type="ARBA" id="ARBA00023012"/>
    </source>
</evidence>